<keyword evidence="3" id="KW-1185">Reference proteome</keyword>
<protein>
    <recommendedName>
        <fullName evidence="1">YbaK/aminoacyl-tRNA synthetase-associated domain-containing protein</fullName>
    </recommendedName>
</protein>
<dbReference type="CDD" id="cd04332">
    <property type="entry name" value="YbaK_like"/>
    <property type="match status" value="1"/>
</dbReference>
<gene>
    <name evidence="2" type="primary">ABSGL_03429.1 scaffold 4609</name>
</gene>
<dbReference type="GO" id="GO:0002161">
    <property type="term" value="F:aminoacyl-tRNA deacylase activity"/>
    <property type="evidence" value="ECO:0007669"/>
    <property type="project" value="InterPro"/>
</dbReference>
<feature type="domain" description="YbaK/aminoacyl-tRNA synthetase-associated" evidence="1">
    <location>
        <begin position="145"/>
        <end position="246"/>
    </location>
</feature>
<evidence type="ECO:0000313" key="2">
    <source>
        <dbReference type="EMBL" id="SAL97902.1"/>
    </source>
</evidence>
<dbReference type="Pfam" id="PF04073">
    <property type="entry name" value="tRNA_edit"/>
    <property type="match status" value="1"/>
</dbReference>
<dbReference type="OMA" id="HIDWKLG"/>
<dbReference type="STRING" id="4829.A0A163J9J7"/>
<dbReference type="InParanoid" id="A0A163J9J7"/>
<reference evidence="2" key="1">
    <citation type="submission" date="2016-04" db="EMBL/GenBank/DDBJ databases">
        <authorList>
            <person name="Evans L.H."/>
            <person name="Alamgir A."/>
            <person name="Owens N."/>
            <person name="Weber N.D."/>
            <person name="Virtaneva K."/>
            <person name="Barbian K."/>
            <person name="Babar A."/>
            <person name="Rosenke K."/>
        </authorList>
    </citation>
    <scope>NUCLEOTIDE SEQUENCE [LARGE SCALE GENOMIC DNA]</scope>
    <source>
        <strain evidence="2">CBS 101.48</strain>
    </source>
</reference>
<dbReference type="Proteomes" id="UP000078561">
    <property type="component" value="Unassembled WGS sequence"/>
</dbReference>
<accession>A0A163J9J7</accession>
<dbReference type="OrthoDB" id="1058301at2759"/>
<dbReference type="InterPro" id="IPR007214">
    <property type="entry name" value="YbaK/aa-tRNA-synth-assoc-dom"/>
</dbReference>
<dbReference type="AlphaFoldDB" id="A0A163J9J7"/>
<sequence length="258" mass="29672">MLLVKDLPEEQQLALQVTTHRQRPKQKSTYIIDQAIHYLLPQALVKDINGLYTRYSKEYMELWESGCDNDQVMEQAPSVVKQVEQGVKSLALQHKSRLIPVESDYYDWEIQQRSFRVKAPSHSHMCKTLIMENTRCTHNDISDPLYSKFYCVITRYDSPVNTQVLMNYARDLKDRTISKKNYNFRLADSQVSFELTGFEKGGVCPVGMKSPVPMIMAESITRLDPPVMFLGAGHIDWKLGIPVQDFINKTGCFVANLD</sequence>
<organism evidence="2">
    <name type="scientific">Absidia glauca</name>
    <name type="common">Pin mould</name>
    <dbReference type="NCBI Taxonomy" id="4829"/>
    <lineage>
        <taxon>Eukaryota</taxon>
        <taxon>Fungi</taxon>
        <taxon>Fungi incertae sedis</taxon>
        <taxon>Mucoromycota</taxon>
        <taxon>Mucoromycotina</taxon>
        <taxon>Mucoromycetes</taxon>
        <taxon>Mucorales</taxon>
        <taxon>Cunninghamellaceae</taxon>
        <taxon>Absidia</taxon>
    </lineage>
</organism>
<name>A0A163J9J7_ABSGL</name>
<dbReference type="EMBL" id="LT552047">
    <property type="protein sequence ID" value="SAL97902.1"/>
    <property type="molecule type" value="Genomic_DNA"/>
</dbReference>
<evidence type="ECO:0000259" key="1">
    <source>
        <dbReference type="Pfam" id="PF04073"/>
    </source>
</evidence>
<dbReference type="PANTHER" id="PTHR30411:SF4">
    <property type="entry name" value="YBAK_AMINOACYL-TRNA SYNTHETASE-ASSOCIATED DOMAIN-CONTAINING PROTEIN"/>
    <property type="match status" value="1"/>
</dbReference>
<dbReference type="Gene3D" id="3.90.960.10">
    <property type="entry name" value="YbaK/aminoacyl-tRNA synthetase-associated domain"/>
    <property type="match status" value="1"/>
</dbReference>
<dbReference type="PANTHER" id="PTHR30411">
    <property type="entry name" value="CYTOPLASMIC PROTEIN"/>
    <property type="match status" value="1"/>
</dbReference>
<proteinExistence type="predicted"/>
<evidence type="ECO:0000313" key="3">
    <source>
        <dbReference type="Proteomes" id="UP000078561"/>
    </source>
</evidence>
<dbReference type="SUPFAM" id="SSF55826">
    <property type="entry name" value="YbaK/ProRS associated domain"/>
    <property type="match status" value="1"/>
</dbReference>
<dbReference type="InterPro" id="IPR036754">
    <property type="entry name" value="YbaK/aa-tRNA-synt-asso_dom_sf"/>
</dbReference>